<feature type="transmembrane region" description="Helical" evidence="6">
    <location>
        <begin position="211"/>
        <end position="232"/>
    </location>
</feature>
<feature type="domain" description="Major facilitator superfamily (MFS) profile" evidence="7">
    <location>
        <begin position="24"/>
        <end position="521"/>
    </location>
</feature>
<evidence type="ECO:0000313" key="9">
    <source>
        <dbReference type="Proteomes" id="UP000035963"/>
    </source>
</evidence>
<dbReference type="PANTHER" id="PTHR42718:SF9">
    <property type="entry name" value="MAJOR FACILITATOR SUPERFAMILY MULTIDRUG TRANSPORTER MFSC"/>
    <property type="match status" value="1"/>
</dbReference>
<feature type="transmembrane region" description="Helical" evidence="6">
    <location>
        <begin position="347"/>
        <end position="372"/>
    </location>
</feature>
<sequence length="533" mass="56130">MTPQSPAAPPPPAAQPLSARLALGLVGVLIAALTSGLNDRVTDIALVDVRGVLGIDHDAGTWLESAYEAAEVSAMMLSAWFAVTLSIRRFAIAVVLLFALAGCVFPLVHAYPALIAMRIVQGLLGGMLPPLLMTVALRFLPPPVKLYGLSAYALTATFGPNLAMPLAGLWTDLVGWRYVYWQIIPLCAAAAAMIAYGLPQDPLRFERFRQFNWVGVATGCGGVAMLVVALTQGERLDWFHSPLICALLASSAVALALFGFNEWHHPLPLFKLQILGRRNFSHGLITLSGLLILFMAGSALPAQFLSEVRDLRPLQIGPLALCIAIPQLIAAPAAATLCNIARLDSRFVLGSGLALLAASCVAGSLLTSAWSANSFYPIQALQALGQPLAVLPILMGATGTVLPPEGPFASAMFNTVRGLATVVGSAIVESLITHRDRFHSAMLLDNVGNRTVLLHQAPASIGNHAAPFSGVLPAGDSNSLAAFSAQIHGQVLTMSIADLYLFLAGVAVALIVVMLVLPVRAWPPGALPRQSSR</sequence>
<keyword evidence="2" id="KW-0813">Transport</keyword>
<keyword evidence="9" id="KW-1185">Reference proteome</keyword>
<keyword evidence="5 6" id="KW-0472">Membrane</keyword>
<reference evidence="8 9" key="1">
    <citation type="journal article" date="2015" name="Genome Announc.">
        <title>Draft Genome Sequence of Burkholderia sp. Strain PML1(12), an Ectomycorrhizosphere-Inhabiting Bacterium with Effective Mineral-Weathering Ability.</title>
        <authorList>
            <person name="Uroz S."/>
            <person name="Oger P."/>
        </authorList>
    </citation>
    <scope>NUCLEOTIDE SEQUENCE [LARGE SCALE GENOMIC DNA]</scope>
    <source>
        <strain evidence="9">PML1(12)</strain>
    </source>
</reference>
<keyword evidence="3 6" id="KW-0812">Transmembrane</keyword>
<dbReference type="InterPro" id="IPR020846">
    <property type="entry name" value="MFS_dom"/>
</dbReference>
<feature type="transmembrane region" description="Helical" evidence="6">
    <location>
        <begin position="20"/>
        <end position="37"/>
    </location>
</feature>
<protein>
    <submittedName>
        <fullName evidence="8">DSBA oxidoreductase</fullName>
    </submittedName>
</protein>
<evidence type="ECO:0000256" key="6">
    <source>
        <dbReference type="SAM" id="Phobius"/>
    </source>
</evidence>
<evidence type="ECO:0000256" key="3">
    <source>
        <dbReference type="ARBA" id="ARBA00022692"/>
    </source>
</evidence>
<feature type="transmembrane region" description="Helical" evidence="6">
    <location>
        <begin position="280"/>
        <end position="304"/>
    </location>
</feature>
<dbReference type="GO" id="GO:0016020">
    <property type="term" value="C:membrane"/>
    <property type="evidence" value="ECO:0007669"/>
    <property type="project" value="UniProtKB-SubCell"/>
</dbReference>
<feature type="transmembrane region" description="Helical" evidence="6">
    <location>
        <begin position="384"/>
        <end position="402"/>
    </location>
</feature>
<dbReference type="Gene3D" id="1.20.1250.20">
    <property type="entry name" value="MFS general substrate transporter like domains"/>
    <property type="match status" value="2"/>
</dbReference>
<evidence type="ECO:0000256" key="5">
    <source>
        <dbReference type="ARBA" id="ARBA00023136"/>
    </source>
</evidence>
<dbReference type="PANTHER" id="PTHR42718">
    <property type="entry name" value="MAJOR FACILITATOR SUPERFAMILY MULTIDRUG TRANSPORTER MFSC"/>
    <property type="match status" value="1"/>
</dbReference>
<feature type="transmembrane region" description="Helical" evidence="6">
    <location>
        <begin position="115"/>
        <end position="137"/>
    </location>
</feature>
<evidence type="ECO:0000256" key="1">
    <source>
        <dbReference type="ARBA" id="ARBA00004141"/>
    </source>
</evidence>
<dbReference type="GO" id="GO:0022857">
    <property type="term" value="F:transmembrane transporter activity"/>
    <property type="evidence" value="ECO:0007669"/>
    <property type="project" value="InterPro"/>
</dbReference>
<evidence type="ECO:0000256" key="4">
    <source>
        <dbReference type="ARBA" id="ARBA00022989"/>
    </source>
</evidence>
<dbReference type="AlphaFoldDB" id="A0A0J1CM04"/>
<feature type="transmembrane region" description="Helical" evidence="6">
    <location>
        <begin position="316"/>
        <end position="335"/>
    </location>
</feature>
<feature type="transmembrane region" description="Helical" evidence="6">
    <location>
        <begin position="149"/>
        <end position="167"/>
    </location>
</feature>
<comment type="subcellular location">
    <subcellularLocation>
        <location evidence="1">Membrane</location>
        <topology evidence="1">Multi-pass membrane protein</topology>
    </subcellularLocation>
</comment>
<evidence type="ECO:0000259" key="7">
    <source>
        <dbReference type="PROSITE" id="PS50850"/>
    </source>
</evidence>
<gene>
    <name evidence="8" type="ORF">EOS_33960</name>
</gene>
<feature type="transmembrane region" description="Helical" evidence="6">
    <location>
        <begin position="499"/>
        <end position="519"/>
    </location>
</feature>
<dbReference type="Proteomes" id="UP000035963">
    <property type="component" value="Unassembled WGS sequence"/>
</dbReference>
<dbReference type="Pfam" id="PF07690">
    <property type="entry name" value="MFS_1"/>
    <property type="match status" value="1"/>
</dbReference>
<feature type="transmembrane region" description="Helical" evidence="6">
    <location>
        <begin position="238"/>
        <end position="260"/>
    </location>
</feature>
<dbReference type="RefSeq" id="WP_047896612.1">
    <property type="nucleotide sequence ID" value="NZ_AEJF01000201.1"/>
</dbReference>
<organism evidence="8 9">
    <name type="scientific">Caballeronia mineralivorans PML1(12)</name>
    <dbReference type="NCBI Taxonomy" id="908627"/>
    <lineage>
        <taxon>Bacteria</taxon>
        <taxon>Pseudomonadati</taxon>
        <taxon>Pseudomonadota</taxon>
        <taxon>Betaproteobacteria</taxon>
        <taxon>Burkholderiales</taxon>
        <taxon>Burkholderiaceae</taxon>
        <taxon>Caballeronia</taxon>
    </lineage>
</organism>
<evidence type="ECO:0000256" key="2">
    <source>
        <dbReference type="ARBA" id="ARBA00022448"/>
    </source>
</evidence>
<dbReference type="EMBL" id="AEJF01000201">
    <property type="protein sequence ID" value="KLU21810.1"/>
    <property type="molecule type" value="Genomic_DNA"/>
</dbReference>
<proteinExistence type="predicted"/>
<dbReference type="InterPro" id="IPR011701">
    <property type="entry name" value="MFS"/>
</dbReference>
<dbReference type="SUPFAM" id="SSF103473">
    <property type="entry name" value="MFS general substrate transporter"/>
    <property type="match status" value="1"/>
</dbReference>
<accession>A0A0J1CM04</accession>
<keyword evidence="4 6" id="KW-1133">Transmembrane helix</keyword>
<dbReference type="InterPro" id="IPR036259">
    <property type="entry name" value="MFS_trans_sf"/>
</dbReference>
<name>A0A0J1CM04_9BURK</name>
<comment type="caution">
    <text evidence="8">The sequence shown here is derived from an EMBL/GenBank/DDBJ whole genome shotgun (WGS) entry which is preliminary data.</text>
</comment>
<dbReference type="PROSITE" id="PS50850">
    <property type="entry name" value="MFS"/>
    <property type="match status" value="1"/>
</dbReference>
<feature type="transmembrane region" description="Helical" evidence="6">
    <location>
        <begin position="90"/>
        <end position="109"/>
    </location>
</feature>
<evidence type="ECO:0000313" key="8">
    <source>
        <dbReference type="EMBL" id="KLU21810.1"/>
    </source>
</evidence>
<feature type="transmembrane region" description="Helical" evidence="6">
    <location>
        <begin position="179"/>
        <end position="199"/>
    </location>
</feature>
<dbReference type="PATRIC" id="fig|908627.4.peg.7601"/>